<dbReference type="EMBL" id="AP022601">
    <property type="protein sequence ID" value="BBY94618.1"/>
    <property type="molecule type" value="Genomic_DNA"/>
</dbReference>
<proteinExistence type="predicted"/>
<evidence type="ECO:0000256" key="1">
    <source>
        <dbReference type="SAM" id="MobiDB-lite"/>
    </source>
</evidence>
<dbReference type="Proteomes" id="UP000465785">
    <property type="component" value="Chromosome"/>
</dbReference>
<reference evidence="2 3" key="1">
    <citation type="journal article" date="2019" name="Emerg. Microbes Infect.">
        <title>Comprehensive subspecies identification of 175 nontuberculous mycobacteria species based on 7547 genomic profiles.</title>
        <authorList>
            <person name="Matsumoto Y."/>
            <person name="Kinjo T."/>
            <person name="Motooka D."/>
            <person name="Nabeya D."/>
            <person name="Jung N."/>
            <person name="Uechi K."/>
            <person name="Horii T."/>
            <person name="Iida T."/>
            <person name="Fujita J."/>
            <person name="Nakamura S."/>
        </authorList>
    </citation>
    <scope>NUCLEOTIDE SEQUENCE [LARGE SCALE GENOMIC DNA]</scope>
    <source>
        <strain evidence="2 3">JCM 6399</strain>
    </source>
</reference>
<organism evidence="2 3">
    <name type="scientific">Mycobacterium gallinarum</name>
    <dbReference type="NCBI Taxonomy" id="39689"/>
    <lineage>
        <taxon>Bacteria</taxon>
        <taxon>Bacillati</taxon>
        <taxon>Actinomycetota</taxon>
        <taxon>Actinomycetes</taxon>
        <taxon>Mycobacteriales</taxon>
        <taxon>Mycobacteriaceae</taxon>
        <taxon>Mycobacterium</taxon>
    </lineage>
</organism>
<gene>
    <name evidence="2" type="ORF">MGALJ_42870</name>
</gene>
<protein>
    <submittedName>
        <fullName evidence="2">Uncharacterized protein</fullName>
    </submittedName>
</protein>
<name>A0A9W4B5X8_9MYCO</name>
<sequence length="182" mass="20021">MSAPTVYFAQPRRLTIAYPRLRLKPAHSSAGFVQGGWWPRSDRLYIELPLLLAALPSRSGVIERVIYDENNWAPAALRQEFQGHSVILEPSTTSPNSLTLSGKRFGTLVLLVVPHDTDQATATTAVTMAADPDNVSSAEDLLQIAKPTRRRRRRALVTQPRCGSDDAAVPRRGHNRSESAIA</sequence>
<dbReference type="Pfam" id="PF19457">
    <property type="entry name" value="DUF5994"/>
    <property type="match status" value="1"/>
</dbReference>
<dbReference type="RefSeq" id="WP_163732483.1">
    <property type="nucleotide sequence ID" value="NZ_AP022601.1"/>
</dbReference>
<dbReference type="AlphaFoldDB" id="A0A9W4B5X8"/>
<keyword evidence="3" id="KW-1185">Reference proteome</keyword>
<feature type="region of interest" description="Disordered" evidence="1">
    <location>
        <begin position="149"/>
        <end position="182"/>
    </location>
</feature>
<evidence type="ECO:0000313" key="2">
    <source>
        <dbReference type="EMBL" id="BBY94618.1"/>
    </source>
</evidence>
<dbReference type="KEGG" id="mgau:MGALJ_42870"/>
<dbReference type="InterPro" id="IPR046036">
    <property type="entry name" value="DUF5994"/>
</dbReference>
<accession>A0A9W4B5X8</accession>
<evidence type="ECO:0000313" key="3">
    <source>
        <dbReference type="Proteomes" id="UP000465785"/>
    </source>
</evidence>